<feature type="compositionally biased region" description="Basic and acidic residues" evidence="6">
    <location>
        <begin position="198"/>
        <end position="238"/>
    </location>
</feature>
<keyword evidence="9" id="KW-1185">Reference proteome</keyword>
<proteinExistence type="inferred from homology"/>
<feature type="compositionally biased region" description="Basic and acidic residues" evidence="6">
    <location>
        <begin position="147"/>
        <end position="176"/>
    </location>
</feature>
<gene>
    <name evidence="8" type="ORF">NC653_008631</name>
</gene>
<dbReference type="InterPro" id="IPR032867">
    <property type="entry name" value="DYW_dom"/>
</dbReference>
<dbReference type="Pfam" id="PF09598">
    <property type="entry name" value="Stm1_N"/>
    <property type="match status" value="1"/>
</dbReference>
<dbReference type="Pfam" id="PF04774">
    <property type="entry name" value="HABP4_PAI-RBP1"/>
    <property type="match status" value="1"/>
</dbReference>
<feature type="region of interest" description="Disordered" evidence="6">
    <location>
        <begin position="30"/>
        <end position="238"/>
    </location>
</feature>
<dbReference type="InterPro" id="IPR006861">
    <property type="entry name" value="HABP4_PAIRBP1-bd"/>
</dbReference>
<comment type="subcellular location">
    <subcellularLocation>
        <location evidence="1">Cytoplasm</location>
    </subcellularLocation>
</comment>
<feature type="repeat" description="PPR" evidence="5">
    <location>
        <begin position="536"/>
        <end position="570"/>
    </location>
</feature>
<protein>
    <recommendedName>
        <fullName evidence="7">Hyaluronan/mRNA-binding protein domain-containing protein</fullName>
    </recommendedName>
</protein>
<dbReference type="FunFam" id="1.25.40.10:FF:001531">
    <property type="entry name" value="Pentatricopeptide repeat-containing protein At4g16835, mitochondrial"/>
    <property type="match status" value="1"/>
</dbReference>
<evidence type="ECO:0000313" key="8">
    <source>
        <dbReference type="EMBL" id="KAJ7003471.1"/>
    </source>
</evidence>
<accession>A0AAD6W986</accession>
<dbReference type="GO" id="GO:0003723">
    <property type="term" value="F:RNA binding"/>
    <property type="evidence" value="ECO:0007669"/>
    <property type="project" value="InterPro"/>
</dbReference>
<dbReference type="EMBL" id="JAQIZT010000003">
    <property type="protein sequence ID" value="KAJ7003471.1"/>
    <property type="molecule type" value="Genomic_DNA"/>
</dbReference>
<sequence length="1172" mass="130170">MATANPFDILGDDDNNEDLSQLVAAAQLKAAEKPKKADKLAAPTSQPAKLPTRPAPPAQAVREAKNEGGRGGGRGEGRGYGRGRGGSGSGGFNRDSNNNETSFTGNGFSGRSRPSEDGEAGKTSERRGYGAPRGGFRGSRRGGYSNGEDREGERPQRLYERHSGTGRGNEIKREGSGRGNWGTPTDEIAPETEEPVVDNEKNVITEKQQGEEDAADANKDTAEKVPEEKEPEEKEMTLEEYEKVLEEKRKALLALKTEERKVGLDKDLQCMQQLSSKKSNDEIFIKLGSEKDKRKDAADKEDRAKKAVSINEFLKPAEGERSYNPGRGGRGRGRGRGGYGSGYGSNARDVAAPSIEDPGQFPSLGGNSFKDRYYSEFTYPMKTTTQKFSSFYFPNLGIENVLFPNKTENPLSLHFLKTFSPAKQHASSLSTCTIQNPNAGPNREANSPTKTQLYPIIFGKSTKPLHHHAKSSDVILSNKMITSHIRCGDLDSALNVFDNMTVKTTVTWNSVLAGLSKKRGKLKEAQELFVKIPEPDVVSYNTMLSCYVRNSNMERAQAFFEDMPIKDTPSWNTMITGFAQNQQMDKARDLFLIMPTKNVVTWNAMISGYVECGDLDSALKLFEKAPFKSVVSWTAMITGYMKLGRIGLAERLFQNMPEKNLVTWNAMIAGYIENHRAEDGVKLFRTMVGFGFQPNSSTFSSALLGCSELSALQLGRQVHQLVCKSPLCDDTTAGTSLISMYCKCGVLEDGWKLFVQVPRRDVVTWNAMISGYAQHGEGKKALGLFDEMIGKGMKPDWITFVAVLMACNHAGFTDLGVKYFHSMAKDYGLVAKPDHYTCMVDLLGRAGKLVEAVDLIEKMPFKPHAAVFGTLLGACRIHKNTEMAEFASQKLLNLDPASATGYVQLANVYAATKRWDHVARVRKSMKSCKVVKTPGYSWIEVKSRAHQFRSGDKFHPELASIHEKLKELEKKMKLAGYVPDLEFALHDVGEEQKEQLLWWHSEKLAIAYGLIKLPPGTPIRVFKNLRVCGDCHRATKLENSLVEVFDPLAAVGRVWVPMKDRFYRRGVGCVQDCEAMAFWPVRSLVMSSDCLTWRFRNFRSQPNVLQSTPDSKHQFGLLYEHSKGTAKVLFPSRCQMGKAGGVAEKRIFLAALRKIRVFLLLLFLLKKTNRSL</sequence>
<dbReference type="SUPFAM" id="SSF48452">
    <property type="entry name" value="TPR-like"/>
    <property type="match status" value="1"/>
</dbReference>
<dbReference type="PANTHER" id="PTHR47926">
    <property type="entry name" value="PENTATRICOPEPTIDE REPEAT-CONTAINING PROTEIN"/>
    <property type="match status" value="1"/>
</dbReference>
<dbReference type="Pfam" id="PF20431">
    <property type="entry name" value="E_motif"/>
    <property type="match status" value="1"/>
</dbReference>
<dbReference type="GO" id="GO:0009451">
    <property type="term" value="P:RNA modification"/>
    <property type="evidence" value="ECO:0007669"/>
    <property type="project" value="InterPro"/>
</dbReference>
<evidence type="ECO:0000256" key="3">
    <source>
        <dbReference type="ARBA" id="ARBA00022490"/>
    </source>
</evidence>
<dbReference type="FunFam" id="1.25.40.10:FF:000144">
    <property type="entry name" value="Pentatricopeptide repeat-containing protein, mitochondrial"/>
    <property type="match status" value="1"/>
</dbReference>
<feature type="compositionally biased region" description="Basic and acidic residues" evidence="6">
    <location>
        <begin position="62"/>
        <end position="79"/>
    </location>
</feature>
<dbReference type="FunFam" id="1.25.40.10:FF:000553">
    <property type="entry name" value="Pentatricopeptide repeat-containing protein, mitochondrial"/>
    <property type="match status" value="1"/>
</dbReference>
<dbReference type="PANTHER" id="PTHR47926:SF410">
    <property type="entry name" value="(WILD MALAYSIAN BANANA) HYPOTHETICAL PROTEIN"/>
    <property type="match status" value="1"/>
</dbReference>
<comment type="caution">
    <text evidence="8">The sequence shown here is derived from an EMBL/GenBank/DDBJ whole genome shotgun (WGS) entry which is preliminary data.</text>
</comment>
<comment type="similarity">
    <text evidence="2">Belongs to the PPR family. PCMP-H subfamily.</text>
</comment>
<dbReference type="Pfam" id="PF13041">
    <property type="entry name" value="PPR_2"/>
    <property type="match status" value="2"/>
</dbReference>
<dbReference type="InterPro" id="IPR011990">
    <property type="entry name" value="TPR-like_helical_dom_sf"/>
</dbReference>
<feature type="repeat" description="PPR" evidence="5">
    <location>
        <begin position="598"/>
        <end position="632"/>
    </location>
</feature>
<keyword evidence="4" id="KW-0677">Repeat</keyword>
<dbReference type="InterPro" id="IPR046960">
    <property type="entry name" value="PPR_At4g14850-like_plant"/>
</dbReference>
<feature type="repeat" description="PPR" evidence="5">
    <location>
        <begin position="660"/>
        <end position="694"/>
    </location>
</feature>
<dbReference type="GO" id="GO:0008270">
    <property type="term" value="F:zinc ion binding"/>
    <property type="evidence" value="ECO:0007669"/>
    <property type="project" value="InterPro"/>
</dbReference>
<feature type="compositionally biased region" description="Acidic residues" evidence="6">
    <location>
        <begin position="188"/>
        <end position="197"/>
    </location>
</feature>
<evidence type="ECO:0000256" key="4">
    <source>
        <dbReference type="ARBA" id="ARBA00022737"/>
    </source>
</evidence>
<feature type="repeat" description="PPR" evidence="5">
    <location>
        <begin position="761"/>
        <end position="795"/>
    </location>
</feature>
<reference evidence="8" key="1">
    <citation type="journal article" date="2023" name="Mol. Ecol. Resour.">
        <title>Chromosome-level genome assembly of a triploid poplar Populus alba 'Berolinensis'.</title>
        <authorList>
            <person name="Chen S."/>
            <person name="Yu Y."/>
            <person name="Wang X."/>
            <person name="Wang S."/>
            <person name="Zhang T."/>
            <person name="Zhou Y."/>
            <person name="He R."/>
            <person name="Meng N."/>
            <person name="Wang Y."/>
            <person name="Liu W."/>
            <person name="Liu Z."/>
            <person name="Liu J."/>
            <person name="Guo Q."/>
            <person name="Huang H."/>
            <person name="Sederoff R.R."/>
            <person name="Wang G."/>
            <person name="Qu G."/>
            <person name="Chen S."/>
        </authorList>
    </citation>
    <scope>NUCLEOTIDE SEQUENCE</scope>
    <source>
        <strain evidence="8">SC-2020</strain>
    </source>
</reference>
<keyword evidence="3" id="KW-0963">Cytoplasm</keyword>
<evidence type="ECO:0000256" key="5">
    <source>
        <dbReference type="PROSITE-ProRule" id="PRU00708"/>
    </source>
</evidence>
<dbReference type="PROSITE" id="PS51375">
    <property type="entry name" value="PPR"/>
    <property type="match status" value="4"/>
</dbReference>
<dbReference type="Gene3D" id="1.25.40.10">
    <property type="entry name" value="Tetratricopeptide repeat domain"/>
    <property type="match status" value="3"/>
</dbReference>
<evidence type="ECO:0000313" key="9">
    <source>
        <dbReference type="Proteomes" id="UP001164929"/>
    </source>
</evidence>
<feature type="compositionally biased region" description="Gly residues" evidence="6">
    <location>
        <begin position="80"/>
        <end position="91"/>
    </location>
</feature>
<name>A0AAD6W986_9ROSI</name>
<dbReference type="NCBIfam" id="TIGR00756">
    <property type="entry name" value="PPR"/>
    <property type="match status" value="6"/>
</dbReference>
<feature type="compositionally biased region" description="Basic and acidic residues" evidence="6">
    <location>
        <begin position="113"/>
        <end position="128"/>
    </location>
</feature>
<feature type="compositionally biased region" description="Basic and acidic residues" evidence="6">
    <location>
        <begin position="30"/>
        <end position="39"/>
    </location>
</feature>
<evidence type="ECO:0000256" key="6">
    <source>
        <dbReference type="SAM" id="MobiDB-lite"/>
    </source>
</evidence>
<dbReference type="Pfam" id="PF01535">
    <property type="entry name" value="PPR"/>
    <property type="match status" value="4"/>
</dbReference>
<evidence type="ECO:0000256" key="2">
    <source>
        <dbReference type="ARBA" id="ARBA00006643"/>
    </source>
</evidence>
<dbReference type="Pfam" id="PF12854">
    <property type="entry name" value="PPR_1"/>
    <property type="match status" value="1"/>
</dbReference>
<feature type="compositionally biased region" description="Polar residues" evidence="6">
    <location>
        <begin position="94"/>
        <end position="106"/>
    </location>
</feature>
<feature type="domain" description="Hyaluronan/mRNA-binding protein" evidence="7">
    <location>
        <begin position="155"/>
        <end position="263"/>
    </location>
</feature>
<dbReference type="InterPro" id="IPR019084">
    <property type="entry name" value="STM1-like_N"/>
</dbReference>
<dbReference type="Pfam" id="PF14432">
    <property type="entry name" value="DYW_deaminase"/>
    <property type="match status" value="1"/>
</dbReference>
<organism evidence="8 9">
    <name type="scientific">Populus alba x Populus x berolinensis</name>
    <dbReference type="NCBI Taxonomy" id="444605"/>
    <lineage>
        <taxon>Eukaryota</taxon>
        <taxon>Viridiplantae</taxon>
        <taxon>Streptophyta</taxon>
        <taxon>Embryophyta</taxon>
        <taxon>Tracheophyta</taxon>
        <taxon>Spermatophyta</taxon>
        <taxon>Magnoliopsida</taxon>
        <taxon>eudicotyledons</taxon>
        <taxon>Gunneridae</taxon>
        <taxon>Pentapetalae</taxon>
        <taxon>rosids</taxon>
        <taxon>fabids</taxon>
        <taxon>Malpighiales</taxon>
        <taxon>Salicaceae</taxon>
        <taxon>Saliceae</taxon>
        <taxon>Populus</taxon>
    </lineage>
</organism>
<dbReference type="Proteomes" id="UP001164929">
    <property type="component" value="Chromosome 3"/>
</dbReference>
<dbReference type="FunFam" id="1.25.40.10:FF:001074">
    <property type="entry name" value="Pentatricopeptide repeat-containing protein, mitochondrial"/>
    <property type="match status" value="1"/>
</dbReference>
<feature type="region of interest" description="Disordered" evidence="6">
    <location>
        <begin position="318"/>
        <end position="363"/>
    </location>
</feature>
<evidence type="ECO:0000256" key="1">
    <source>
        <dbReference type="ARBA" id="ARBA00004496"/>
    </source>
</evidence>
<dbReference type="InterPro" id="IPR046848">
    <property type="entry name" value="E_motif"/>
</dbReference>
<dbReference type="SMART" id="SM01233">
    <property type="entry name" value="HABP4_PAI-RBP1"/>
    <property type="match status" value="1"/>
</dbReference>
<dbReference type="Gene3D" id="6.10.140.1040">
    <property type="match status" value="1"/>
</dbReference>
<dbReference type="AlphaFoldDB" id="A0AAD6W986"/>
<dbReference type="InterPro" id="IPR002885">
    <property type="entry name" value="PPR_rpt"/>
</dbReference>
<dbReference type="GO" id="GO:0005737">
    <property type="term" value="C:cytoplasm"/>
    <property type="evidence" value="ECO:0007669"/>
    <property type="project" value="UniProtKB-SubCell"/>
</dbReference>
<evidence type="ECO:0000259" key="7">
    <source>
        <dbReference type="SMART" id="SM01233"/>
    </source>
</evidence>